<dbReference type="VEuPathDB" id="TriTrypDB:TvY486_0900010"/>
<dbReference type="EMBL" id="HE573025">
    <property type="protein sequence ID" value="CCC50178.1"/>
    <property type="molecule type" value="Genomic_DNA"/>
</dbReference>
<name>G0U3T8_TRYVY</name>
<reference evidence="3" key="1">
    <citation type="journal article" date="2012" name="Proc. Natl. Acad. Sci. U.S.A.">
        <title>Antigenic diversity is generated by distinct evolutionary mechanisms in African trypanosome species.</title>
        <authorList>
            <person name="Jackson A.P."/>
            <person name="Berry A."/>
            <person name="Aslett M."/>
            <person name="Allison H.C."/>
            <person name="Burton P."/>
            <person name="Vavrova-Anderson J."/>
            <person name="Brown R."/>
            <person name="Browne H."/>
            <person name="Corton N."/>
            <person name="Hauser H."/>
            <person name="Gamble J."/>
            <person name="Gilderthorp R."/>
            <person name="Marcello L."/>
            <person name="McQuillan J."/>
            <person name="Otto T.D."/>
            <person name="Quail M.A."/>
            <person name="Sanders M.J."/>
            <person name="van Tonder A."/>
            <person name="Ginger M.L."/>
            <person name="Field M.C."/>
            <person name="Barry J.D."/>
            <person name="Hertz-Fowler C."/>
            <person name="Berriman M."/>
        </authorList>
    </citation>
    <scope>NUCLEOTIDE SEQUENCE</scope>
    <source>
        <strain evidence="3">Y486</strain>
    </source>
</reference>
<keyword evidence="1" id="KW-0175">Coiled coil</keyword>
<gene>
    <name evidence="3" type="ORF">TVY486_0900010</name>
</gene>
<organism evidence="3">
    <name type="scientific">Trypanosoma vivax (strain Y486)</name>
    <dbReference type="NCBI Taxonomy" id="1055687"/>
    <lineage>
        <taxon>Eukaryota</taxon>
        <taxon>Discoba</taxon>
        <taxon>Euglenozoa</taxon>
        <taxon>Kinetoplastea</taxon>
        <taxon>Metakinetoplastina</taxon>
        <taxon>Trypanosomatida</taxon>
        <taxon>Trypanosomatidae</taxon>
        <taxon>Trypanosoma</taxon>
        <taxon>Duttonella</taxon>
    </lineage>
</organism>
<feature type="compositionally biased region" description="Basic and acidic residues" evidence="2">
    <location>
        <begin position="141"/>
        <end position="159"/>
    </location>
</feature>
<evidence type="ECO:0000256" key="1">
    <source>
        <dbReference type="SAM" id="Coils"/>
    </source>
</evidence>
<protein>
    <submittedName>
        <fullName evidence="3">Uncharacterized protein</fullName>
    </submittedName>
</protein>
<sequence>MNGSEADSLWLQKSIHLADPIPEATEEVVATAAPEVAATTARTDEELDLVKMTPNSFSMLCARQPSQRASCRHSIPNTAYANLHEIDELRARLAQVNRERLKWSSTYSELELARFELTRVQQELKTTQDYSKTIANELEEAAAKAERESKARHAAERQLSESQQQGRIEKELLRKQLESLREQYDQRLAEMTDRSDAVDFNRSESLREHVVKLTEELQAQEMSNASVEQDRVRLQAENERLCASMTSLREKFEESQRSLEGYACRYADLERMHAAFVEKVERSHAEALQSQMSLSDERLRQVTVSKDELVRELASELKGLKEANRSLSDEVSSLRHRCQLAAEEARQISNEHEKEIKRLNDEHRLALYQKELQAEAQVREAKGGKMSIEEENASLRRQLTKVSEELATATSALVQKEKLAAAAEEELGTVKEAALKREREWASVSVE</sequence>
<feature type="non-terminal residue" evidence="3">
    <location>
        <position position="447"/>
    </location>
</feature>
<evidence type="ECO:0000256" key="2">
    <source>
        <dbReference type="SAM" id="MobiDB-lite"/>
    </source>
</evidence>
<dbReference type="AlphaFoldDB" id="G0U3T8"/>
<proteinExistence type="predicted"/>
<accession>G0U3T8</accession>
<feature type="coiled-coil region" evidence="1">
    <location>
        <begin position="310"/>
        <end position="433"/>
    </location>
</feature>
<feature type="region of interest" description="Disordered" evidence="2">
    <location>
        <begin position="141"/>
        <end position="165"/>
    </location>
</feature>
<evidence type="ECO:0000313" key="3">
    <source>
        <dbReference type="EMBL" id="CCC50178.1"/>
    </source>
</evidence>